<dbReference type="EMBL" id="JARJCM010000178">
    <property type="protein sequence ID" value="KAJ7023928.1"/>
    <property type="molecule type" value="Genomic_DNA"/>
</dbReference>
<keyword evidence="2" id="KW-1185">Reference proteome</keyword>
<name>A0AAD6SBI4_9AGAR</name>
<evidence type="ECO:0000313" key="1">
    <source>
        <dbReference type="EMBL" id="KAJ7023928.1"/>
    </source>
</evidence>
<comment type="caution">
    <text evidence="1">The sequence shown here is derived from an EMBL/GenBank/DDBJ whole genome shotgun (WGS) entry which is preliminary data.</text>
</comment>
<gene>
    <name evidence="1" type="ORF">C8F04DRAFT_1192896</name>
</gene>
<organism evidence="1 2">
    <name type="scientific">Mycena alexandri</name>
    <dbReference type="NCBI Taxonomy" id="1745969"/>
    <lineage>
        <taxon>Eukaryota</taxon>
        <taxon>Fungi</taxon>
        <taxon>Dikarya</taxon>
        <taxon>Basidiomycota</taxon>
        <taxon>Agaricomycotina</taxon>
        <taxon>Agaricomycetes</taxon>
        <taxon>Agaricomycetidae</taxon>
        <taxon>Agaricales</taxon>
        <taxon>Marasmiineae</taxon>
        <taxon>Mycenaceae</taxon>
        <taxon>Mycena</taxon>
    </lineage>
</organism>
<evidence type="ECO:0000313" key="2">
    <source>
        <dbReference type="Proteomes" id="UP001218188"/>
    </source>
</evidence>
<protein>
    <submittedName>
        <fullName evidence="1">Uncharacterized protein</fullName>
    </submittedName>
</protein>
<reference evidence="1" key="1">
    <citation type="submission" date="2023-03" db="EMBL/GenBank/DDBJ databases">
        <title>Massive genome expansion in bonnet fungi (Mycena s.s.) driven by repeated elements and novel gene families across ecological guilds.</title>
        <authorList>
            <consortium name="Lawrence Berkeley National Laboratory"/>
            <person name="Harder C.B."/>
            <person name="Miyauchi S."/>
            <person name="Viragh M."/>
            <person name="Kuo A."/>
            <person name="Thoen E."/>
            <person name="Andreopoulos B."/>
            <person name="Lu D."/>
            <person name="Skrede I."/>
            <person name="Drula E."/>
            <person name="Henrissat B."/>
            <person name="Morin E."/>
            <person name="Kohler A."/>
            <person name="Barry K."/>
            <person name="LaButti K."/>
            <person name="Morin E."/>
            <person name="Salamov A."/>
            <person name="Lipzen A."/>
            <person name="Mereny Z."/>
            <person name="Hegedus B."/>
            <person name="Baldrian P."/>
            <person name="Stursova M."/>
            <person name="Weitz H."/>
            <person name="Taylor A."/>
            <person name="Grigoriev I.V."/>
            <person name="Nagy L.G."/>
            <person name="Martin F."/>
            <person name="Kauserud H."/>
        </authorList>
    </citation>
    <scope>NUCLEOTIDE SEQUENCE</scope>
    <source>
        <strain evidence="1">CBHHK200</strain>
    </source>
</reference>
<dbReference type="Proteomes" id="UP001218188">
    <property type="component" value="Unassembled WGS sequence"/>
</dbReference>
<proteinExistence type="predicted"/>
<dbReference type="AlphaFoldDB" id="A0AAD6SBI4"/>
<sequence length="202" mass="22045">MLPKWLVRFGVGGLGLVKVVKLTNFHEFLSKSRSFTMVSLYQCNASIEAAAPGMLDKYSLQANMETCTWICPTPAGDQISLRKLKKNLKNGATKILVSKVTEFHLKNPSRPLSDAQFHPQVSAASLWPNYDVPLAGPRPSTFGSTPNIPQGPQNTCRPSKFPHSALIFKSGHDVPNHFNTVGSACLTPLSGEALVKIGLPWF</sequence>
<accession>A0AAD6SBI4</accession>